<protein>
    <recommendedName>
        <fullName evidence="3">Glycosyltransferase family 92 protein</fullName>
    </recommendedName>
</protein>
<evidence type="ECO:0008006" key="3">
    <source>
        <dbReference type="Google" id="ProtNLM"/>
    </source>
</evidence>
<keyword evidence="2" id="KW-1185">Reference proteome</keyword>
<dbReference type="AlphaFoldDB" id="A0A1Z5KH57"/>
<accession>A0A1Z5KH57</accession>
<gene>
    <name evidence="1" type="ORF">FisN_28Hu070</name>
</gene>
<dbReference type="OrthoDB" id="40253at2759"/>
<dbReference type="EMBL" id="BDSP01000228">
    <property type="protein sequence ID" value="GAX25599.1"/>
    <property type="molecule type" value="Genomic_DNA"/>
</dbReference>
<name>A0A1Z5KH57_FISSO</name>
<comment type="caution">
    <text evidence="1">The sequence shown here is derived from an EMBL/GenBank/DDBJ whole genome shotgun (WGS) entry which is preliminary data.</text>
</comment>
<sequence>MESYSEENHSFDEEFVYLLRGDTPNSLHHHGRNLQSEFESTVDPIDIQAPPFSRTESFAGCLLLLDQNHRLTEWIAYHYFALPLRTLFIAYDPKTRDRATELVKRWKHVITIVEWDDADYLPANWTRHLVPDQKQKPSLMAHRKRQLSFYQKCHERSVEMGIQRTLLLDPDEYLRINPDIIPSTIVNTSEPGHITKLYQLLEDHNNTLFKEQEGVTYKANCSVYPRVQYTTMAPNRLYSVPRDIEYSKTGLVDSFYYNTLRYRYRNMYKMKHPKAILNAMHHVPHQIVNLHFPLDLQCNKSAFTLDKSPFLINHYIGSFGDFLHAFHSDARNDGLNYADLNLRYEMRSRGRGHDHPFDFHFRNPLVKDESITNWVPAFFAWQSEAVAEVLLRDTGIRVLNLNL</sequence>
<proteinExistence type="predicted"/>
<organism evidence="1 2">
    <name type="scientific">Fistulifera solaris</name>
    <name type="common">Oleaginous diatom</name>
    <dbReference type="NCBI Taxonomy" id="1519565"/>
    <lineage>
        <taxon>Eukaryota</taxon>
        <taxon>Sar</taxon>
        <taxon>Stramenopiles</taxon>
        <taxon>Ochrophyta</taxon>
        <taxon>Bacillariophyta</taxon>
        <taxon>Bacillariophyceae</taxon>
        <taxon>Bacillariophycidae</taxon>
        <taxon>Naviculales</taxon>
        <taxon>Naviculaceae</taxon>
        <taxon>Fistulifera</taxon>
    </lineage>
</organism>
<evidence type="ECO:0000313" key="2">
    <source>
        <dbReference type="Proteomes" id="UP000198406"/>
    </source>
</evidence>
<dbReference type="InParanoid" id="A0A1Z5KH57"/>
<evidence type="ECO:0000313" key="1">
    <source>
        <dbReference type="EMBL" id="GAX25599.1"/>
    </source>
</evidence>
<dbReference type="Proteomes" id="UP000198406">
    <property type="component" value="Unassembled WGS sequence"/>
</dbReference>
<reference evidence="1 2" key="1">
    <citation type="journal article" date="2015" name="Plant Cell">
        <title>Oil accumulation by the oleaginous diatom Fistulifera solaris as revealed by the genome and transcriptome.</title>
        <authorList>
            <person name="Tanaka T."/>
            <person name="Maeda Y."/>
            <person name="Veluchamy A."/>
            <person name="Tanaka M."/>
            <person name="Abida H."/>
            <person name="Marechal E."/>
            <person name="Bowler C."/>
            <person name="Muto M."/>
            <person name="Sunaga Y."/>
            <person name="Tanaka M."/>
            <person name="Yoshino T."/>
            <person name="Taniguchi T."/>
            <person name="Fukuda Y."/>
            <person name="Nemoto M."/>
            <person name="Matsumoto M."/>
            <person name="Wong P.S."/>
            <person name="Aburatani S."/>
            <person name="Fujibuchi W."/>
        </authorList>
    </citation>
    <scope>NUCLEOTIDE SEQUENCE [LARGE SCALE GENOMIC DNA]</scope>
    <source>
        <strain evidence="1 2">JPCC DA0580</strain>
    </source>
</reference>